<protein>
    <submittedName>
        <fullName evidence="2">Uncharacterized protein</fullName>
    </submittedName>
</protein>
<evidence type="ECO:0000313" key="3">
    <source>
        <dbReference type="Proteomes" id="UP000631114"/>
    </source>
</evidence>
<evidence type="ECO:0000256" key="1">
    <source>
        <dbReference type="ARBA" id="ARBA00022448"/>
    </source>
</evidence>
<keyword evidence="3" id="KW-1185">Reference proteome</keyword>
<dbReference type="OrthoDB" id="66620at2759"/>
<dbReference type="PANTHER" id="PTHR19241">
    <property type="entry name" value="ATP-BINDING CASSETTE TRANSPORTER"/>
    <property type="match status" value="1"/>
</dbReference>
<gene>
    <name evidence="2" type="ORF">IFM89_025935</name>
</gene>
<reference evidence="2 3" key="1">
    <citation type="submission" date="2020-10" db="EMBL/GenBank/DDBJ databases">
        <title>The Coptis chinensis genome and diversification of protoberbering-type alkaloids.</title>
        <authorList>
            <person name="Wang B."/>
            <person name="Shu S."/>
            <person name="Song C."/>
            <person name="Liu Y."/>
        </authorList>
    </citation>
    <scope>NUCLEOTIDE SEQUENCE [LARGE SCALE GENOMIC DNA]</scope>
    <source>
        <strain evidence="2">HL-2020</strain>
        <tissue evidence="2">Leaf</tissue>
    </source>
</reference>
<organism evidence="2 3">
    <name type="scientific">Coptis chinensis</name>
    <dbReference type="NCBI Taxonomy" id="261450"/>
    <lineage>
        <taxon>Eukaryota</taxon>
        <taxon>Viridiplantae</taxon>
        <taxon>Streptophyta</taxon>
        <taxon>Embryophyta</taxon>
        <taxon>Tracheophyta</taxon>
        <taxon>Spermatophyta</taxon>
        <taxon>Magnoliopsida</taxon>
        <taxon>Ranunculales</taxon>
        <taxon>Ranunculaceae</taxon>
        <taxon>Coptidoideae</taxon>
        <taxon>Coptis</taxon>
    </lineage>
</organism>
<dbReference type="AlphaFoldDB" id="A0A835HK32"/>
<dbReference type="EMBL" id="JADFTS010000006">
    <property type="protein sequence ID" value="KAF9602225.1"/>
    <property type="molecule type" value="Genomic_DNA"/>
</dbReference>
<dbReference type="Proteomes" id="UP000631114">
    <property type="component" value="Unassembled WGS sequence"/>
</dbReference>
<proteinExistence type="predicted"/>
<accession>A0A835HK32</accession>
<sequence length="80" mass="8763">MFLSGFKSEEGKISILKDVSEAFKEKQAGIVPESDVDTYMKILGLDICADAVVGNVMRRGISRGQKKRLTTGNVETINLD</sequence>
<name>A0A835HK32_9MAGN</name>
<keyword evidence="1" id="KW-0813">Transport</keyword>
<comment type="caution">
    <text evidence="2">The sequence shown here is derived from an EMBL/GenBank/DDBJ whole genome shotgun (WGS) entry which is preliminary data.</text>
</comment>
<evidence type="ECO:0000313" key="2">
    <source>
        <dbReference type="EMBL" id="KAF9602225.1"/>
    </source>
</evidence>